<dbReference type="OrthoDB" id="47453at2759"/>
<proteinExistence type="predicted"/>
<sequence>MLSSKILLTALIFGAVVPHTLAVRYDANGGSDTIVVNDNFAICDVDVEINMRNFGYTIDPQISVSVGGRSITLLDFECPFGVIGSTNLHVVFDDDASTNPIDCSSVDSTDGSAVQPFENFASLNGEPSQGTWQLIPDSRNSFVSDALNQWAVILTPCGDGAGTGDPHFKTWANKWYDFHGACDLVFISNPKFSQGTGLEIHIRTKARYQYSFIESAAVQIGIDILEVGAFGGYMLNGISNAELEKMDKYTVTHEKVSPKQDVFTIELGEGKQIVVQSFKDLVSVKTVGAGFEEYGDSMGLLGEFGSGKWLARNGTVMSNADDFGMEWQVLESEPKLFQTQRVPQRPVQCTMPSSERVGRRGLGESIAEAAAEKACEHWGDLKDQCVYDVMAAGDLELAEAGAF</sequence>
<dbReference type="EMBL" id="CAICTM010002259">
    <property type="protein sequence ID" value="CAB9528575.1"/>
    <property type="molecule type" value="Genomic_DNA"/>
</dbReference>
<dbReference type="AlphaFoldDB" id="A0A9N8F1C8"/>
<evidence type="ECO:0000313" key="2">
    <source>
        <dbReference type="EMBL" id="CAB9528575.1"/>
    </source>
</evidence>
<dbReference type="Gene3D" id="2.60.120.260">
    <property type="entry name" value="Galactose-binding domain-like"/>
    <property type="match status" value="1"/>
</dbReference>
<organism evidence="2 3">
    <name type="scientific">Seminavis robusta</name>
    <dbReference type="NCBI Taxonomy" id="568900"/>
    <lineage>
        <taxon>Eukaryota</taxon>
        <taxon>Sar</taxon>
        <taxon>Stramenopiles</taxon>
        <taxon>Ochrophyta</taxon>
        <taxon>Bacillariophyta</taxon>
        <taxon>Bacillariophyceae</taxon>
        <taxon>Bacillariophycidae</taxon>
        <taxon>Naviculales</taxon>
        <taxon>Naviculaceae</taxon>
        <taxon>Seminavis</taxon>
    </lineage>
</organism>
<evidence type="ECO:0000313" key="3">
    <source>
        <dbReference type="Proteomes" id="UP001153069"/>
    </source>
</evidence>
<evidence type="ECO:0008006" key="4">
    <source>
        <dbReference type="Google" id="ProtNLM"/>
    </source>
</evidence>
<protein>
    <recommendedName>
        <fullName evidence="4">VWFD domain-containing protein</fullName>
    </recommendedName>
</protein>
<feature type="chain" id="PRO_5040333151" description="VWFD domain-containing protein" evidence="1">
    <location>
        <begin position="23"/>
        <end position="403"/>
    </location>
</feature>
<comment type="caution">
    <text evidence="2">The sequence shown here is derived from an EMBL/GenBank/DDBJ whole genome shotgun (WGS) entry which is preliminary data.</text>
</comment>
<keyword evidence="3" id="KW-1185">Reference proteome</keyword>
<accession>A0A9N8F1C8</accession>
<dbReference type="Proteomes" id="UP001153069">
    <property type="component" value="Unassembled WGS sequence"/>
</dbReference>
<keyword evidence="1" id="KW-0732">Signal</keyword>
<evidence type="ECO:0000256" key="1">
    <source>
        <dbReference type="SAM" id="SignalP"/>
    </source>
</evidence>
<reference evidence="2" key="1">
    <citation type="submission" date="2020-06" db="EMBL/GenBank/DDBJ databases">
        <authorList>
            <consortium name="Plant Systems Biology data submission"/>
        </authorList>
    </citation>
    <scope>NUCLEOTIDE SEQUENCE</scope>
    <source>
        <strain evidence="2">D6</strain>
    </source>
</reference>
<name>A0A9N8F1C8_9STRA</name>
<gene>
    <name evidence="2" type="ORF">SEMRO_2261_G321141.1</name>
</gene>
<feature type="signal peptide" evidence="1">
    <location>
        <begin position="1"/>
        <end position="22"/>
    </location>
</feature>